<dbReference type="Gramene" id="KOM39783">
    <property type="protein sequence ID" value="KOM39783"/>
    <property type="gene ID" value="LR48_Vigan03g316500"/>
</dbReference>
<feature type="region of interest" description="Disordered" evidence="1">
    <location>
        <begin position="50"/>
        <end position="119"/>
    </location>
</feature>
<evidence type="ECO:0000313" key="2">
    <source>
        <dbReference type="EMBL" id="KOM39783.1"/>
    </source>
</evidence>
<feature type="compositionally biased region" description="Basic and acidic residues" evidence="1">
    <location>
        <begin position="63"/>
        <end position="72"/>
    </location>
</feature>
<sequence>MLFYLKKLRLHNQDYIQCQAQYKGMKINYRNNRRKGKQLWKTQYKIARHRKKIPSETLTPKSQESEKKRTLSETRSSSPQNRRPPRAAKMSPPWYPPCREDGGRVWPPKLASPLYQKRT</sequence>
<protein>
    <submittedName>
        <fullName evidence="2">Uncharacterized protein</fullName>
    </submittedName>
</protein>
<name>A0A0L9UAJ6_PHAAN</name>
<dbReference type="Proteomes" id="UP000053144">
    <property type="component" value="Chromosome 3"/>
</dbReference>
<evidence type="ECO:0000256" key="1">
    <source>
        <dbReference type="SAM" id="MobiDB-lite"/>
    </source>
</evidence>
<reference evidence="3" key="1">
    <citation type="journal article" date="2015" name="Proc. Natl. Acad. Sci. U.S.A.">
        <title>Genome sequencing of adzuki bean (Vigna angularis) provides insight into high starch and low fat accumulation and domestication.</title>
        <authorList>
            <person name="Yang K."/>
            <person name="Tian Z."/>
            <person name="Chen C."/>
            <person name="Luo L."/>
            <person name="Zhao B."/>
            <person name="Wang Z."/>
            <person name="Yu L."/>
            <person name="Li Y."/>
            <person name="Sun Y."/>
            <person name="Li W."/>
            <person name="Chen Y."/>
            <person name="Li Y."/>
            <person name="Zhang Y."/>
            <person name="Ai D."/>
            <person name="Zhao J."/>
            <person name="Shang C."/>
            <person name="Ma Y."/>
            <person name="Wu B."/>
            <person name="Wang M."/>
            <person name="Gao L."/>
            <person name="Sun D."/>
            <person name="Zhang P."/>
            <person name="Guo F."/>
            <person name="Wang W."/>
            <person name="Li Y."/>
            <person name="Wang J."/>
            <person name="Varshney R.K."/>
            <person name="Wang J."/>
            <person name="Ling H.Q."/>
            <person name="Wan P."/>
        </authorList>
    </citation>
    <scope>NUCLEOTIDE SEQUENCE</scope>
    <source>
        <strain evidence="3">cv. Jingnong 6</strain>
    </source>
</reference>
<evidence type="ECO:0000313" key="3">
    <source>
        <dbReference type="Proteomes" id="UP000053144"/>
    </source>
</evidence>
<proteinExistence type="predicted"/>
<dbReference type="EMBL" id="CM003373">
    <property type="protein sequence ID" value="KOM39783.1"/>
    <property type="molecule type" value="Genomic_DNA"/>
</dbReference>
<accession>A0A0L9UAJ6</accession>
<organism evidence="2 3">
    <name type="scientific">Phaseolus angularis</name>
    <name type="common">Azuki bean</name>
    <name type="synonym">Vigna angularis</name>
    <dbReference type="NCBI Taxonomy" id="3914"/>
    <lineage>
        <taxon>Eukaryota</taxon>
        <taxon>Viridiplantae</taxon>
        <taxon>Streptophyta</taxon>
        <taxon>Embryophyta</taxon>
        <taxon>Tracheophyta</taxon>
        <taxon>Spermatophyta</taxon>
        <taxon>Magnoliopsida</taxon>
        <taxon>eudicotyledons</taxon>
        <taxon>Gunneridae</taxon>
        <taxon>Pentapetalae</taxon>
        <taxon>rosids</taxon>
        <taxon>fabids</taxon>
        <taxon>Fabales</taxon>
        <taxon>Fabaceae</taxon>
        <taxon>Papilionoideae</taxon>
        <taxon>50 kb inversion clade</taxon>
        <taxon>NPAAA clade</taxon>
        <taxon>indigoferoid/millettioid clade</taxon>
        <taxon>Phaseoleae</taxon>
        <taxon>Vigna</taxon>
    </lineage>
</organism>
<gene>
    <name evidence="2" type="ORF">LR48_Vigan03g316500</name>
</gene>
<dbReference type="AlphaFoldDB" id="A0A0L9UAJ6"/>